<protein>
    <recommendedName>
        <fullName evidence="4">Secreted protein</fullName>
    </recommendedName>
</protein>
<dbReference type="AlphaFoldDB" id="A0A2W2E2N4"/>
<dbReference type="RefSeq" id="WP_111180663.1">
    <property type="nucleotide sequence ID" value="NZ_POUD01000083.1"/>
</dbReference>
<dbReference type="OrthoDB" id="3539684at2"/>
<feature type="chain" id="PRO_5015943199" description="Secreted protein" evidence="1">
    <location>
        <begin position="28"/>
        <end position="95"/>
    </location>
</feature>
<dbReference type="Proteomes" id="UP000249304">
    <property type="component" value="Unassembled WGS sequence"/>
</dbReference>
<evidence type="ECO:0000313" key="2">
    <source>
        <dbReference type="EMBL" id="PZG16531.1"/>
    </source>
</evidence>
<evidence type="ECO:0008006" key="4">
    <source>
        <dbReference type="Google" id="ProtNLM"/>
    </source>
</evidence>
<gene>
    <name evidence="2" type="ORF">C1J01_20815</name>
</gene>
<evidence type="ECO:0000313" key="3">
    <source>
        <dbReference type="Proteomes" id="UP000249304"/>
    </source>
</evidence>
<feature type="signal peptide" evidence="1">
    <location>
        <begin position="1"/>
        <end position="27"/>
    </location>
</feature>
<sequence>MIKRTSAVVAMLAAVGGSALLAVPAHADDGWRSPWSGANWGVNRSANGESLQTGNNFGDVLAGIRGAGFSTNVNNTNGIAATSAHGGITVMYIFD</sequence>
<name>A0A2W2E2N4_9ACTN</name>
<dbReference type="EMBL" id="POUD01000083">
    <property type="protein sequence ID" value="PZG16531.1"/>
    <property type="molecule type" value="Genomic_DNA"/>
</dbReference>
<accession>A0A2W2E2N4</accession>
<keyword evidence="1" id="KW-0732">Signal</keyword>
<keyword evidence="3" id="KW-1185">Reference proteome</keyword>
<organism evidence="2 3">
    <name type="scientific">Nonomuraea aridisoli</name>
    <dbReference type="NCBI Taxonomy" id="2070368"/>
    <lineage>
        <taxon>Bacteria</taxon>
        <taxon>Bacillati</taxon>
        <taxon>Actinomycetota</taxon>
        <taxon>Actinomycetes</taxon>
        <taxon>Streptosporangiales</taxon>
        <taxon>Streptosporangiaceae</taxon>
        <taxon>Nonomuraea</taxon>
    </lineage>
</organism>
<reference evidence="2 3" key="1">
    <citation type="submission" date="2018-01" db="EMBL/GenBank/DDBJ databases">
        <title>Draft genome sequence of Nonomuraea sp. KC333.</title>
        <authorList>
            <person name="Sahin N."/>
            <person name="Saygin H."/>
            <person name="Ay H."/>
        </authorList>
    </citation>
    <scope>NUCLEOTIDE SEQUENCE [LARGE SCALE GENOMIC DNA]</scope>
    <source>
        <strain evidence="2 3">KC333</strain>
    </source>
</reference>
<comment type="caution">
    <text evidence="2">The sequence shown here is derived from an EMBL/GenBank/DDBJ whole genome shotgun (WGS) entry which is preliminary data.</text>
</comment>
<proteinExistence type="predicted"/>
<evidence type="ECO:0000256" key="1">
    <source>
        <dbReference type="SAM" id="SignalP"/>
    </source>
</evidence>